<dbReference type="AlphaFoldDB" id="D3Q770"/>
<organism evidence="3 4">
    <name type="scientific">Stackebrandtia nassauensis (strain DSM 44728 / CIP 108903 / NRRL B-16338 / NBRC 102104 / LLR-40K-21)</name>
    <dbReference type="NCBI Taxonomy" id="446470"/>
    <lineage>
        <taxon>Bacteria</taxon>
        <taxon>Bacillati</taxon>
        <taxon>Actinomycetota</taxon>
        <taxon>Actinomycetes</taxon>
        <taxon>Glycomycetales</taxon>
        <taxon>Glycomycetaceae</taxon>
        <taxon>Stackebrandtia</taxon>
    </lineage>
</organism>
<evidence type="ECO:0000256" key="1">
    <source>
        <dbReference type="SAM" id="MobiDB-lite"/>
    </source>
</evidence>
<feature type="region of interest" description="Disordered" evidence="1">
    <location>
        <begin position="1"/>
        <end position="86"/>
    </location>
</feature>
<dbReference type="STRING" id="446470.Snas_2664"/>
<dbReference type="Proteomes" id="UP000000844">
    <property type="component" value="Chromosome"/>
</dbReference>
<dbReference type="RefSeq" id="WP_013017912.1">
    <property type="nucleotide sequence ID" value="NC_013947.1"/>
</dbReference>
<keyword evidence="2" id="KW-1133">Transmembrane helix</keyword>
<dbReference type="KEGG" id="sna:Snas_2664"/>
<evidence type="ECO:0008006" key="5">
    <source>
        <dbReference type="Google" id="ProtNLM"/>
    </source>
</evidence>
<evidence type="ECO:0000256" key="2">
    <source>
        <dbReference type="SAM" id="Phobius"/>
    </source>
</evidence>
<protein>
    <recommendedName>
        <fullName evidence="5">Septum formation initiator</fullName>
    </recommendedName>
</protein>
<gene>
    <name evidence="3" type="ordered locus">Snas_2664</name>
</gene>
<dbReference type="OrthoDB" id="3403609at2"/>
<dbReference type="eggNOG" id="COG2919">
    <property type="taxonomic scope" value="Bacteria"/>
</dbReference>
<dbReference type="EMBL" id="CP001778">
    <property type="protein sequence ID" value="ADD42341.1"/>
    <property type="molecule type" value="Genomic_DNA"/>
</dbReference>
<keyword evidence="2" id="KW-0472">Membrane</keyword>
<reference evidence="3 4" key="1">
    <citation type="journal article" date="2009" name="Stand. Genomic Sci.">
        <title>Complete genome sequence of Stackebrandtia nassauensis type strain (LLR-40K-21).</title>
        <authorList>
            <person name="Munk C."/>
            <person name="Lapidus A."/>
            <person name="Copeland A."/>
            <person name="Jando M."/>
            <person name="Mayilraj S."/>
            <person name="Glavina Del Rio T."/>
            <person name="Nolan M."/>
            <person name="Chen F."/>
            <person name="Lucas S."/>
            <person name="Tice H."/>
            <person name="Cheng J.F."/>
            <person name="Han C."/>
            <person name="Detter J.C."/>
            <person name="Bruce D."/>
            <person name="Goodwin L."/>
            <person name="Chain P."/>
            <person name="Pitluck S."/>
            <person name="Goker M."/>
            <person name="Ovchinikova G."/>
            <person name="Pati A."/>
            <person name="Ivanova N."/>
            <person name="Mavromatis K."/>
            <person name="Chen A."/>
            <person name="Palaniappan K."/>
            <person name="Land M."/>
            <person name="Hauser L."/>
            <person name="Chang Y.J."/>
            <person name="Jeffries C.D."/>
            <person name="Bristow J."/>
            <person name="Eisen J.A."/>
            <person name="Markowitz V."/>
            <person name="Hugenholtz P."/>
            <person name="Kyrpides N.C."/>
            <person name="Klenk H.P."/>
        </authorList>
    </citation>
    <scope>NUCLEOTIDE SEQUENCE [LARGE SCALE GENOMIC DNA]</scope>
    <source>
        <strain evidence="4">DSM 44728 / CIP 108903 / NRRL B-16338 / NBRC 102104 / LLR-40K-21</strain>
    </source>
</reference>
<accession>D3Q770</accession>
<sequence length="187" mass="20022">MSTARGENRVGAQRRPATDDAVKSARRKARAADSRRRALLSQDRAVTDGSLALSPVAEPVEVETPKPRRDQTTAPARSARKAPPEPVTTARMPFVLSILGLIAGGIVGLLVLNTAINGNAFELQDLREKQTKLDAKEQRLTDELADVKAPGNLAAAADRLGLVEAEEITYLRLPDGKELKMPTPGGN</sequence>
<keyword evidence="2" id="KW-0812">Transmembrane</keyword>
<feature type="transmembrane region" description="Helical" evidence="2">
    <location>
        <begin position="94"/>
        <end position="116"/>
    </location>
</feature>
<evidence type="ECO:0000313" key="4">
    <source>
        <dbReference type="Proteomes" id="UP000000844"/>
    </source>
</evidence>
<name>D3Q770_STANL</name>
<keyword evidence="4" id="KW-1185">Reference proteome</keyword>
<evidence type="ECO:0000313" key="3">
    <source>
        <dbReference type="EMBL" id="ADD42341.1"/>
    </source>
</evidence>
<proteinExistence type="predicted"/>
<dbReference type="HOGENOM" id="CLU_110221_0_0_11"/>